<evidence type="ECO:0000313" key="2">
    <source>
        <dbReference type="EMBL" id="KAF8760124.1"/>
    </source>
</evidence>
<reference evidence="2" key="1">
    <citation type="submission" date="2020-09" db="EMBL/GenBank/DDBJ databases">
        <title>Comparative genome analyses of four rice-infecting Rhizoctonia solani isolates reveal extensive enrichment of homogalacturonan modification genes.</title>
        <authorList>
            <person name="Lee D.-Y."/>
            <person name="Jeon J."/>
            <person name="Kim K.-T."/>
            <person name="Cheong K."/>
            <person name="Song H."/>
            <person name="Choi G."/>
            <person name="Ko J."/>
            <person name="Opiyo S.O."/>
            <person name="Zuo S."/>
            <person name="Madhav S."/>
            <person name="Lee Y.-H."/>
            <person name="Wang G.-L."/>
        </authorList>
    </citation>
    <scope>NUCLEOTIDE SEQUENCE</scope>
    <source>
        <strain evidence="2">AG1-IA B2</strain>
    </source>
</reference>
<evidence type="ECO:0000256" key="1">
    <source>
        <dbReference type="SAM" id="MobiDB-lite"/>
    </source>
</evidence>
<sequence>MLSTGQSNGRSKDMSKVSREMPGWKAMAWNPPLPEKHMRVRPLPKLAGHADPPSIARGGIIGIAKAYNLTKITPAFIAYVAVVVHHALTTEDKFSEICGGFNYGVYYVEIRTFLESQKFASRAKVLVDWWNKRLFGSYNMGYAR</sequence>
<protein>
    <submittedName>
        <fullName evidence="2">Uncharacterized protein</fullName>
    </submittedName>
</protein>
<evidence type="ECO:0000313" key="3">
    <source>
        <dbReference type="Proteomes" id="UP000614334"/>
    </source>
</evidence>
<organism evidence="2 3">
    <name type="scientific">Rhizoctonia solani</name>
    <dbReference type="NCBI Taxonomy" id="456999"/>
    <lineage>
        <taxon>Eukaryota</taxon>
        <taxon>Fungi</taxon>
        <taxon>Dikarya</taxon>
        <taxon>Basidiomycota</taxon>
        <taxon>Agaricomycotina</taxon>
        <taxon>Agaricomycetes</taxon>
        <taxon>Cantharellales</taxon>
        <taxon>Ceratobasidiaceae</taxon>
        <taxon>Rhizoctonia</taxon>
    </lineage>
</organism>
<name>A0A8H7IIC7_9AGAM</name>
<dbReference type="AlphaFoldDB" id="A0A8H7IIC7"/>
<feature type="compositionally biased region" description="Basic and acidic residues" evidence="1">
    <location>
        <begin position="10"/>
        <end position="19"/>
    </location>
</feature>
<dbReference type="Pfam" id="PF20414">
    <property type="entry name" value="DUF6698"/>
    <property type="match status" value="1"/>
</dbReference>
<proteinExistence type="predicted"/>
<accession>A0A8H7IIC7</accession>
<gene>
    <name evidence="2" type="ORF">RHS01_02137</name>
</gene>
<dbReference type="EMBL" id="JACYCF010000002">
    <property type="protein sequence ID" value="KAF8760124.1"/>
    <property type="molecule type" value="Genomic_DNA"/>
</dbReference>
<dbReference type="InterPro" id="IPR046521">
    <property type="entry name" value="DUF6698"/>
</dbReference>
<feature type="region of interest" description="Disordered" evidence="1">
    <location>
        <begin position="1"/>
        <end position="20"/>
    </location>
</feature>
<comment type="caution">
    <text evidence="2">The sequence shown here is derived from an EMBL/GenBank/DDBJ whole genome shotgun (WGS) entry which is preliminary data.</text>
</comment>
<dbReference type="Proteomes" id="UP000614334">
    <property type="component" value="Unassembled WGS sequence"/>
</dbReference>